<feature type="compositionally biased region" description="Acidic residues" evidence="1">
    <location>
        <begin position="94"/>
        <end position="107"/>
    </location>
</feature>
<keyword evidence="3" id="KW-1185">Reference proteome</keyword>
<gene>
    <name evidence="2" type="ORF">WJX81_006666</name>
</gene>
<organism evidence="2 3">
    <name type="scientific">Elliptochloris bilobata</name>
    <dbReference type="NCBI Taxonomy" id="381761"/>
    <lineage>
        <taxon>Eukaryota</taxon>
        <taxon>Viridiplantae</taxon>
        <taxon>Chlorophyta</taxon>
        <taxon>core chlorophytes</taxon>
        <taxon>Trebouxiophyceae</taxon>
        <taxon>Trebouxiophyceae incertae sedis</taxon>
        <taxon>Elliptochloris clade</taxon>
        <taxon>Elliptochloris</taxon>
    </lineage>
</organism>
<dbReference type="AlphaFoldDB" id="A0AAW1S447"/>
<name>A0AAW1S447_9CHLO</name>
<feature type="region of interest" description="Disordered" evidence="1">
    <location>
        <begin position="374"/>
        <end position="400"/>
    </location>
</feature>
<feature type="compositionally biased region" description="Basic and acidic residues" evidence="1">
    <location>
        <begin position="68"/>
        <end position="82"/>
    </location>
</feature>
<evidence type="ECO:0000256" key="1">
    <source>
        <dbReference type="SAM" id="MobiDB-lite"/>
    </source>
</evidence>
<proteinExistence type="predicted"/>
<accession>A0AAW1S447</accession>
<dbReference type="Proteomes" id="UP001445335">
    <property type="component" value="Unassembled WGS sequence"/>
</dbReference>
<protein>
    <submittedName>
        <fullName evidence="2">Uncharacterized protein</fullName>
    </submittedName>
</protein>
<evidence type="ECO:0000313" key="2">
    <source>
        <dbReference type="EMBL" id="KAK9841034.1"/>
    </source>
</evidence>
<dbReference type="EMBL" id="JALJOU010000011">
    <property type="protein sequence ID" value="KAK9841034.1"/>
    <property type="molecule type" value="Genomic_DNA"/>
</dbReference>
<reference evidence="2 3" key="1">
    <citation type="journal article" date="2024" name="Nat. Commun.">
        <title>Phylogenomics reveals the evolutionary origins of lichenization in chlorophyte algae.</title>
        <authorList>
            <person name="Puginier C."/>
            <person name="Libourel C."/>
            <person name="Otte J."/>
            <person name="Skaloud P."/>
            <person name="Haon M."/>
            <person name="Grisel S."/>
            <person name="Petersen M."/>
            <person name="Berrin J.G."/>
            <person name="Delaux P.M."/>
            <person name="Dal Grande F."/>
            <person name="Keller J."/>
        </authorList>
    </citation>
    <scope>NUCLEOTIDE SEQUENCE [LARGE SCALE GENOMIC DNA]</scope>
    <source>
        <strain evidence="2 3">SAG 245.80</strain>
    </source>
</reference>
<evidence type="ECO:0000313" key="3">
    <source>
        <dbReference type="Proteomes" id="UP001445335"/>
    </source>
</evidence>
<feature type="region of interest" description="Disordered" evidence="1">
    <location>
        <begin position="46"/>
        <end position="107"/>
    </location>
</feature>
<comment type="caution">
    <text evidence="2">The sequence shown here is derived from an EMBL/GenBank/DDBJ whole genome shotgun (WGS) entry which is preliminary data.</text>
</comment>
<sequence>MEGGLKTIKGVICWDFVKRRLSDKGLLEKKNHKALRAKWACMRKPRINRRASPAERSGGSAAQRQRKDRGAKDLQPDADEKWQVGADKPLGEEPLPEDEEAALEAEELHDEDLLSAEDAEEPLLGEAAAALGPYRLAGAAQLATGAERAFGATTQSALRPSFLRPAPDYGHFWPDTSTKATGSLTQAPAVCFAPPRPLTGAAAAYALGLGYTSATFGYHSLPEKELFDIHVGYNYPPPFSLGRSMRACVDVSADAPAQHAELRGAVLSANGEWADVPLTADQVAVLPGALLQQATGSLIAPALHRKDRPAETGAGLPLQGMPSASLTTPRLLHATGKQIDAKWLQPMTVAQHVAAWHVTHKSVYRRASEEPITVARAGGKRKRASDEEAAAGGPPTDEHMMRICVNTPRSGCTQSGDVLSGDVLSLIKDHAGD</sequence>